<evidence type="ECO:0000256" key="9">
    <source>
        <dbReference type="ARBA" id="ARBA00049893"/>
    </source>
</evidence>
<sequence>MMVQSQLLSECSGIRHAFFTRDGGVSNGLYASLNGGVGSDDDALHVAENRARMARYLDVAPDHFLSAYQIHSPQVVVADTPWTSDTRPRADAIVANTPGLAIGVSTADCGPLLFADEQARVIGAAHAGWRGALSGVIENTIEAMEKLGARRNTIKVSLGPLIRQANYEVSRDFIDQFVRENEAYHRFFAPAARAGHAMFDLPGFIAATIAKSGITQFQDLGLCTYADPDRFYSYRRSTHRAEPDYGRHINAIVLTP</sequence>
<dbReference type="KEGG" id="psin:CAK95_13495"/>
<comment type="catalytic activity">
    <reaction evidence="7">
        <text>adenosine + H2O + H(+) = inosine + NH4(+)</text>
        <dbReference type="Rhea" id="RHEA:24408"/>
        <dbReference type="ChEBI" id="CHEBI:15377"/>
        <dbReference type="ChEBI" id="CHEBI:15378"/>
        <dbReference type="ChEBI" id="CHEBI:16335"/>
        <dbReference type="ChEBI" id="CHEBI:17596"/>
        <dbReference type="ChEBI" id="CHEBI:28938"/>
        <dbReference type="EC" id="3.5.4.4"/>
    </reaction>
    <physiologicalReaction direction="left-to-right" evidence="7">
        <dbReference type="Rhea" id="RHEA:24409"/>
    </physiologicalReaction>
</comment>
<evidence type="ECO:0000256" key="10">
    <source>
        <dbReference type="RuleBase" id="RU361274"/>
    </source>
</evidence>
<dbReference type="InterPro" id="IPR011324">
    <property type="entry name" value="Cytotoxic_necrot_fac-like_cat"/>
</dbReference>
<dbReference type="InterPro" id="IPR003730">
    <property type="entry name" value="Cu_polyphenol_OxRdtase"/>
</dbReference>
<dbReference type="PANTHER" id="PTHR30616">
    <property type="entry name" value="UNCHARACTERIZED PROTEIN YFIH"/>
    <property type="match status" value="1"/>
</dbReference>
<dbReference type="Pfam" id="PF02578">
    <property type="entry name" value="Cu-oxidase_4"/>
    <property type="match status" value="1"/>
</dbReference>
<evidence type="ECO:0000256" key="6">
    <source>
        <dbReference type="ARBA" id="ARBA00022833"/>
    </source>
</evidence>
<evidence type="ECO:0000313" key="12">
    <source>
        <dbReference type="Proteomes" id="UP000194137"/>
    </source>
</evidence>
<comment type="catalytic activity">
    <reaction evidence="1">
        <text>inosine + phosphate = alpha-D-ribose 1-phosphate + hypoxanthine</text>
        <dbReference type="Rhea" id="RHEA:27646"/>
        <dbReference type="ChEBI" id="CHEBI:17368"/>
        <dbReference type="ChEBI" id="CHEBI:17596"/>
        <dbReference type="ChEBI" id="CHEBI:43474"/>
        <dbReference type="ChEBI" id="CHEBI:57720"/>
        <dbReference type="EC" id="2.4.2.1"/>
    </reaction>
    <physiologicalReaction direction="left-to-right" evidence="1">
        <dbReference type="Rhea" id="RHEA:27647"/>
    </physiologicalReaction>
</comment>
<proteinExistence type="inferred from homology"/>
<comment type="catalytic activity">
    <reaction evidence="8">
        <text>adenosine + phosphate = alpha-D-ribose 1-phosphate + adenine</text>
        <dbReference type="Rhea" id="RHEA:27642"/>
        <dbReference type="ChEBI" id="CHEBI:16335"/>
        <dbReference type="ChEBI" id="CHEBI:16708"/>
        <dbReference type="ChEBI" id="CHEBI:43474"/>
        <dbReference type="ChEBI" id="CHEBI:57720"/>
        <dbReference type="EC" id="2.4.2.1"/>
    </reaction>
    <physiologicalReaction direction="left-to-right" evidence="8">
        <dbReference type="Rhea" id="RHEA:27643"/>
    </physiologicalReaction>
</comment>
<keyword evidence="12" id="KW-1185">Reference proteome</keyword>
<accession>A0A1W6ZRH7</accession>
<protein>
    <recommendedName>
        <fullName evidence="10">Purine nucleoside phosphorylase</fullName>
    </recommendedName>
</protein>
<comment type="similarity">
    <text evidence="2 10">Belongs to the purine nucleoside phosphorylase YfiH/LACC1 family.</text>
</comment>
<keyword evidence="5" id="KW-0378">Hydrolase</keyword>
<reference evidence="11 12" key="1">
    <citation type="submission" date="2017-05" db="EMBL/GenBank/DDBJ databases">
        <title>Full genome sequence of Pseudorhodoplanes sinuspersici.</title>
        <authorList>
            <person name="Dastgheib S.M.M."/>
            <person name="Shavandi M."/>
            <person name="Tirandaz H."/>
        </authorList>
    </citation>
    <scope>NUCLEOTIDE SEQUENCE [LARGE SCALE GENOMIC DNA]</scope>
    <source>
        <strain evidence="11 12">RIPI110</strain>
    </source>
</reference>
<keyword evidence="4" id="KW-0479">Metal-binding</keyword>
<keyword evidence="3" id="KW-0808">Transferase</keyword>
<dbReference type="Proteomes" id="UP000194137">
    <property type="component" value="Chromosome"/>
</dbReference>
<name>A0A1W6ZRH7_9HYPH</name>
<dbReference type="RefSeq" id="WP_086088389.1">
    <property type="nucleotide sequence ID" value="NZ_CP021112.1"/>
</dbReference>
<evidence type="ECO:0000256" key="2">
    <source>
        <dbReference type="ARBA" id="ARBA00007353"/>
    </source>
</evidence>
<dbReference type="Gene3D" id="3.60.140.10">
    <property type="entry name" value="CNF1/YfiH-like putative cysteine hydrolases"/>
    <property type="match status" value="1"/>
</dbReference>
<dbReference type="CDD" id="cd16833">
    <property type="entry name" value="YfiH"/>
    <property type="match status" value="1"/>
</dbReference>
<dbReference type="PANTHER" id="PTHR30616:SF2">
    <property type="entry name" value="PURINE NUCLEOSIDE PHOSPHORYLASE LACC1"/>
    <property type="match status" value="1"/>
</dbReference>
<evidence type="ECO:0000256" key="4">
    <source>
        <dbReference type="ARBA" id="ARBA00022723"/>
    </source>
</evidence>
<evidence type="ECO:0000256" key="1">
    <source>
        <dbReference type="ARBA" id="ARBA00000553"/>
    </source>
</evidence>
<evidence type="ECO:0000256" key="5">
    <source>
        <dbReference type="ARBA" id="ARBA00022801"/>
    </source>
</evidence>
<dbReference type="STRING" id="1235591.CAK95_13495"/>
<evidence type="ECO:0000256" key="7">
    <source>
        <dbReference type="ARBA" id="ARBA00047989"/>
    </source>
</evidence>
<dbReference type="EMBL" id="CP021112">
    <property type="protein sequence ID" value="ARP99986.1"/>
    <property type="molecule type" value="Genomic_DNA"/>
</dbReference>
<comment type="catalytic activity">
    <reaction evidence="9">
        <text>S-methyl-5'-thioadenosine + phosphate = 5-(methylsulfanyl)-alpha-D-ribose 1-phosphate + adenine</text>
        <dbReference type="Rhea" id="RHEA:11852"/>
        <dbReference type="ChEBI" id="CHEBI:16708"/>
        <dbReference type="ChEBI" id="CHEBI:17509"/>
        <dbReference type="ChEBI" id="CHEBI:43474"/>
        <dbReference type="ChEBI" id="CHEBI:58533"/>
        <dbReference type="EC" id="2.4.2.28"/>
    </reaction>
    <physiologicalReaction direction="left-to-right" evidence="9">
        <dbReference type="Rhea" id="RHEA:11853"/>
    </physiologicalReaction>
</comment>
<evidence type="ECO:0000256" key="8">
    <source>
        <dbReference type="ARBA" id="ARBA00048968"/>
    </source>
</evidence>
<dbReference type="GO" id="GO:0016787">
    <property type="term" value="F:hydrolase activity"/>
    <property type="evidence" value="ECO:0007669"/>
    <property type="project" value="UniProtKB-KW"/>
</dbReference>
<dbReference type="AlphaFoldDB" id="A0A1W6ZRH7"/>
<evidence type="ECO:0000313" key="11">
    <source>
        <dbReference type="EMBL" id="ARP99986.1"/>
    </source>
</evidence>
<evidence type="ECO:0000256" key="3">
    <source>
        <dbReference type="ARBA" id="ARBA00022679"/>
    </source>
</evidence>
<keyword evidence="6" id="KW-0862">Zinc</keyword>
<dbReference type="SUPFAM" id="SSF64438">
    <property type="entry name" value="CNF1/YfiH-like putative cysteine hydrolases"/>
    <property type="match status" value="1"/>
</dbReference>
<dbReference type="GO" id="GO:0005507">
    <property type="term" value="F:copper ion binding"/>
    <property type="evidence" value="ECO:0007669"/>
    <property type="project" value="TreeGrafter"/>
</dbReference>
<dbReference type="InterPro" id="IPR038371">
    <property type="entry name" value="Cu_polyphenol_OxRdtase_sf"/>
</dbReference>
<organism evidence="11 12">
    <name type="scientific">Pseudorhodoplanes sinuspersici</name>
    <dbReference type="NCBI Taxonomy" id="1235591"/>
    <lineage>
        <taxon>Bacteria</taxon>
        <taxon>Pseudomonadati</taxon>
        <taxon>Pseudomonadota</taxon>
        <taxon>Alphaproteobacteria</taxon>
        <taxon>Hyphomicrobiales</taxon>
        <taxon>Pseudorhodoplanes</taxon>
    </lineage>
</organism>
<dbReference type="NCBIfam" id="TIGR00726">
    <property type="entry name" value="peptidoglycan editing factor PgeF"/>
    <property type="match status" value="1"/>
</dbReference>
<dbReference type="OrthoDB" id="4279at2"/>
<gene>
    <name evidence="11" type="ORF">CAK95_13495</name>
</gene>
<dbReference type="GO" id="GO:0017061">
    <property type="term" value="F:S-methyl-5-thioadenosine phosphorylase activity"/>
    <property type="evidence" value="ECO:0007669"/>
    <property type="project" value="UniProtKB-EC"/>
</dbReference>